<dbReference type="InParanoid" id="A0A0D0DSK1"/>
<accession>A0A0D0DSK1</accession>
<keyword evidence="2" id="KW-1185">Reference proteome</keyword>
<evidence type="ECO:0000313" key="1">
    <source>
        <dbReference type="EMBL" id="KIK91171.1"/>
    </source>
</evidence>
<sequence length="261" mass="28780">DLEVCLAQWCIKLAKIYKDSDDGHLTYIAPSGTTIPLTPVMVLDWAHALEEGQALLNMPPNIPSFDVANKALFLHKAHKAQAQKAASQSPPLDINSLMLVIPPQTLANLSSAGTHSPTTTTITTVPAPMTPVCCVPERSTSPLVPSPSQLMWFLKYAEMELHVENATMFEQRLAGQHISPDILPKIEDKILAVKIGIPAGDIICLKKGSIKWWNGPNAKPKCSNTHQSQLRSRSATHPPQKRVVWQQLLLHWTSNDCRGWQ</sequence>
<reference evidence="1 2" key="1">
    <citation type="submission" date="2014-04" db="EMBL/GenBank/DDBJ databases">
        <authorList>
            <consortium name="DOE Joint Genome Institute"/>
            <person name="Kuo A."/>
            <person name="Kohler A."/>
            <person name="Jargeat P."/>
            <person name="Nagy L.G."/>
            <person name="Floudas D."/>
            <person name="Copeland A."/>
            <person name="Barry K.W."/>
            <person name="Cichocki N."/>
            <person name="Veneault-Fourrey C."/>
            <person name="LaButti K."/>
            <person name="Lindquist E.A."/>
            <person name="Lipzen A."/>
            <person name="Lundell T."/>
            <person name="Morin E."/>
            <person name="Murat C."/>
            <person name="Sun H."/>
            <person name="Tunlid A."/>
            <person name="Henrissat B."/>
            <person name="Grigoriev I.V."/>
            <person name="Hibbett D.S."/>
            <person name="Martin F."/>
            <person name="Nordberg H.P."/>
            <person name="Cantor M.N."/>
            <person name="Hua S.X."/>
        </authorList>
    </citation>
    <scope>NUCLEOTIDE SEQUENCE [LARGE SCALE GENOMIC DNA]</scope>
    <source>
        <strain evidence="1 2">Ve08.2h10</strain>
    </source>
</reference>
<evidence type="ECO:0000313" key="2">
    <source>
        <dbReference type="Proteomes" id="UP000054538"/>
    </source>
</evidence>
<dbReference type="AlphaFoldDB" id="A0A0D0DSK1"/>
<organism evidence="1 2">
    <name type="scientific">Paxillus rubicundulus Ve08.2h10</name>
    <dbReference type="NCBI Taxonomy" id="930991"/>
    <lineage>
        <taxon>Eukaryota</taxon>
        <taxon>Fungi</taxon>
        <taxon>Dikarya</taxon>
        <taxon>Basidiomycota</taxon>
        <taxon>Agaricomycotina</taxon>
        <taxon>Agaricomycetes</taxon>
        <taxon>Agaricomycetidae</taxon>
        <taxon>Boletales</taxon>
        <taxon>Paxilineae</taxon>
        <taxon>Paxillaceae</taxon>
        <taxon>Paxillus</taxon>
    </lineage>
</organism>
<dbReference type="HOGENOM" id="CLU_1067741_0_0_1"/>
<feature type="non-terminal residue" evidence="1">
    <location>
        <position position="1"/>
    </location>
</feature>
<gene>
    <name evidence="1" type="ORF">PAXRUDRAFT_150098</name>
</gene>
<dbReference type="OrthoDB" id="2681472at2759"/>
<name>A0A0D0DSK1_9AGAM</name>
<dbReference type="EMBL" id="KN825419">
    <property type="protein sequence ID" value="KIK91171.1"/>
    <property type="molecule type" value="Genomic_DNA"/>
</dbReference>
<reference evidence="2" key="2">
    <citation type="submission" date="2015-01" db="EMBL/GenBank/DDBJ databases">
        <title>Evolutionary Origins and Diversification of the Mycorrhizal Mutualists.</title>
        <authorList>
            <consortium name="DOE Joint Genome Institute"/>
            <consortium name="Mycorrhizal Genomics Consortium"/>
            <person name="Kohler A."/>
            <person name="Kuo A."/>
            <person name="Nagy L.G."/>
            <person name="Floudas D."/>
            <person name="Copeland A."/>
            <person name="Barry K.W."/>
            <person name="Cichocki N."/>
            <person name="Veneault-Fourrey C."/>
            <person name="LaButti K."/>
            <person name="Lindquist E.A."/>
            <person name="Lipzen A."/>
            <person name="Lundell T."/>
            <person name="Morin E."/>
            <person name="Murat C."/>
            <person name="Riley R."/>
            <person name="Ohm R."/>
            <person name="Sun H."/>
            <person name="Tunlid A."/>
            <person name="Henrissat B."/>
            <person name="Grigoriev I.V."/>
            <person name="Hibbett D.S."/>
            <person name="Martin F."/>
        </authorList>
    </citation>
    <scope>NUCLEOTIDE SEQUENCE [LARGE SCALE GENOMIC DNA]</scope>
    <source>
        <strain evidence="2">Ve08.2h10</strain>
    </source>
</reference>
<proteinExistence type="predicted"/>
<dbReference type="Proteomes" id="UP000054538">
    <property type="component" value="Unassembled WGS sequence"/>
</dbReference>
<protein>
    <submittedName>
        <fullName evidence="1">Unplaced genomic scaffold scaffold_597, whole genome shotgun sequence</fullName>
    </submittedName>
</protein>